<evidence type="ECO:0000313" key="8">
    <source>
        <dbReference type="Proteomes" id="UP000234778"/>
    </source>
</evidence>
<feature type="transmembrane region" description="Helical" evidence="6">
    <location>
        <begin position="308"/>
        <end position="328"/>
    </location>
</feature>
<sequence length="460" mass="49089">MSNAASRPSPAPDAASHPTALGTSGRVLAGWDPEDPAHWDKAIAWRTLAISTFSMVIAFCVFFLVSAIAPKLRLIGFDLTPGQLYWLTAMPGLSGGLIRLVYMFLPPILGTRKLVGISSLLYVIPMLGWFFAVQDTSTPYAVLLVLSFMCGIGGGTFSGYMPSTGYFFPKRLSGTALNLQAGIGNLGMSLIQLAGPWLMGFGLLGITFIAPQRQADDTAIFVHNAAIFFVPWALAAAALAFTLLKDVPVTANIRAQLSFFSNPNTWYMTMLYVLTFGLFSGFAAQFGLLVNNTFGASSPLAEQGFDNLPLGATYAFLGPLIGSVVRMAWGPLCDRFSGGLWTFISALGMAVTLAWASLYMHPDSPAEFTPFLWAMLAMFFFAGIGNAGTFKQMPMIMPRLQAGGAIGFTAAIACFGPFFVGVALSALDAGTWLALCAAYSAVCAVVCWIRYARPGAPFRG</sequence>
<dbReference type="EMBL" id="PKHA01000002">
    <property type="protein sequence ID" value="PKY99147.1"/>
    <property type="molecule type" value="Genomic_DNA"/>
</dbReference>
<dbReference type="Proteomes" id="UP000234778">
    <property type="component" value="Unassembled WGS sequence"/>
</dbReference>
<dbReference type="Pfam" id="PF07690">
    <property type="entry name" value="MFS_1"/>
    <property type="match status" value="1"/>
</dbReference>
<evidence type="ECO:0000313" key="7">
    <source>
        <dbReference type="EMBL" id="PKY99147.1"/>
    </source>
</evidence>
<feature type="transmembrane region" description="Helical" evidence="6">
    <location>
        <begin position="432"/>
        <end position="451"/>
    </location>
</feature>
<feature type="transmembrane region" description="Helical" evidence="6">
    <location>
        <begin position="340"/>
        <end position="359"/>
    </location>
</feature>
<protein>
    <submittedName>
        <fullName evidence="7">NarK/NasA family nitrate transporter</fullName>
    </submittedName>
</protein>
<evidence type="ECO:0000256" key="3">
    <source>
        <dbReference type="ARBA" id="ARBA00022692"/>
    </source>
</evidence>
<keyword evidence="5 6" id="KW-0472">Membrane</keyword>
<dbReference type="GO" id="GO:0016020">
    <property type="term" value="C:membrane"/>
    <property type="evidence" value="ECO:0007669"/>
    <property type="project" value="UniProtKB-SubCell"/>
</dbReference>
<comment type="caution">
    <text evidence="7">The sequence shown here is derived from an EMBL/GenBank/DDBJ whole genome shotgun (WGS) entry which is preliminary data.</text>
</comment>
<comment type="similarity">
    <text evidence="2">Belongs to the major facilitator superfamily. Nitrate/nitrite porter (TC 2.A.1.8) family.</text>
</comment>
<dbReference type="InterPro" id="IPR036259">
    <property type="entry name" value="MFS_trans_sf"/>
</dbReference>
<dbReference type="GeneID" id="81707940"/>
<feature type="transmembrane region" description="Helical" evidence="6">
    <location>
        <begin position="265"/>
        <end position="288"/>
    </location>
</feature>
<feature type="transmembrane region" description="Helical" evidence="6">
    <location>
        <begin position="48"/>
        <end position="69"/>
    </location>
</feature>
<comment type="subcellular location">
    <subcellularLocation>
        <location evidence="1">Membrane</location>
        <topology evidence="1">Multi-pass membrane protein</topology>
    </subcellularLocation>
</comment>
<proteinExistence type="inferred from homology"/>
<dbReference type="GO" id="GO:0015112">
    <property type="term" value="F:nitrate transmembrane transporter activity"/>
    <property type="evidence" value="ECO:0007669"/>
    <property type="project" value="InterPro"/>
</dbReference>
<feature type="transmembrane region" description="Helical" evidence="6">
    <location>
        <begin position="140"/>
        <end position="161"/>
    </location>
</feature>
<gene>
    <name evidence="7" type="ORF">CYJ26_03180</name>
</gene>
<dbReference type="InterPro" id="IPR011701">
    <property type="entry name" value="MFS"/>
</dbReference>
<feature type="transmembrane region" description="Helical" evidence="6">
    <location>
        <begin position="371"/>
        <end position="390"/>
    </location>
</feature>
<feature type="transmembrane region" description="Helical" evidence="6">
    <location>
        <begin position="402"/>
        <end position="426"/>
    </location>
</feature>
<feature type="transmembrane region" description="Helical" evidence="6">
    <location>
        <begin position="84"/>
        <end position="102"/>
    </location>
</feature>
<feature type="transmembrane region" description="Helical" evidence="6">
    <location>
        <begin position="114"/>
        <end position="134"/>
    </location>
</feature>
<evidence type="ECO:0000256" key="1">
    <source>
        <dbReference type="ARBA" id="ARBA00004141"/>
    </source>
</evidence>
<keyword evidence="4 6" id="KW-1133">Transmembrane helix</keyword>
<dbReference type="RefSeq" id="WP_006549107.1">
    <property type="nucleotide sequence ID" value="NZ_CP136961.1"/>
</dbReference>
<dbReference type="AlphaFoldDB" id="A0A2I1KU58"/>
<feature type="transmembrane region" description="Helical" evidence="6">
    <location>
        <begin position="221"/>
        <end position="244"/>
    </location>
</feature>
<feature type="transmembrane region" description="Helical" evidence="6">
    <location>
        <begin position="182"/>
        <end position="209"/>
    </location>
</feature>
<organism evidence="7 8">
    <name type="scientific">Actinomyces urogenitalis</name>
    <dbReference type="NCBI Taxonomy" id="103621"/>
    <lineage>
        <taxon>Bacteria</taxon>
        <taxon>Bacillati</taxon>
        <taxon>Actinomycetota</taxon>
        <taxon>Actinomycetes</taxon>
        <taxon>Actinomycetales</taxon>
        <taxon>Actinomycetaceae</taxon>
        <taxon>Actinomyces</taxon>
    </lineage>
</organism>
<dbReference type="Gene3D" id="1.20.1250.20">
    <property type="entry name" value="MFS general substrate transporter like domains"/>
    <property type="match status" value="1"/>
</dbReference>
<reference evidence="7 8" key="1">
    <citation type="submission" date="2017-12" db="EMBL/GenBank/DDBJ databases">
        <title>Phylogenetic diversity of female urinary microbiome.</title>
        <authorList>
            <person name="Thomas-White K."/>
            <person name="Wolfe A.J."/>
        </authorList>
    </citation>
    <scope>NUCLEOTIDE SEQUENCE [LARGE SCALE GENOMIC DNA]</scope>
    <source>
        <strain evidence="7 8">UMB0319</strain>
    </source>
</reference>
<dbReference type="InterPro" id="IPR044772">
    <property type="entry name" value="NO3_transporter"/>
</dbReference>
<evidence type="ECO:0000256" key="2">
    <source>
        <dbReference type="ARBA" id="ARBA00008432"/>
    </source>
</evidence>
<evidence type="ECO:0000256" key="5">
    <source>
        <dbReference type="ARBA" id="ARBA00023136"/>
    </source>
</evidence>
<name>A0A2I1KU58_9ACTO</name>
<evidence type="ECO:0000256" key="6">
    <source>
        <dbReference type="SAM" id="Phobius"/>
    </source>
</evidence>
<keyword evidence="3 6" id="KW-0812">Transmembrane</keyword>
<dbReference type="SUPFAM" id="SSF103473">
    <property type="entry name" value="MFS general substrate transporter"/>
    <property type="match status" value="1"/>
</dbReference>
<accession>A0A2I1KU58</accession>
<evidence type="ECO:0000256" key="4">
    <source>
        <dbReference type="ARBA" id="ARBA00022989"/>
    </source>
</evidence>
<dbReference type="PANTHER" id="PTHR23515">
    <property type="entry name" value="HIGH-AFFINITY NITRATE TRANSPORTER 2.3"/>
    <property type="match status" value="1"/>
</dbReference>